<dbReference type="Gramene" id="OMO62350">
    <property type="protein sequence ID" value="OMO62350"/>
    <property type="gene ID" value="CCACVL1_22876"/>
</dbReference>
<keyword evidence="3" id="KW-1185">Reference proteome</keyword>
<evidence type="ECO:0000313" key="3">
    <source>
        <dbReference type="Proteomes" id="UP000188268"/>
    </source>
</evidence>
<dbReference type="Proteomes" id="UP000188268">
    <property type="component" value="Unassembled WGS sequence"/>
</dbReference>
<feature type="compositionally biased region" description="Basic residues" evidence="1">
    <location>
        <begin position="11"/>
        <end position="20"/>
    </location>
</feature>
<evidence type="ECO:0000313" key="2">
    <source>
        <dbReference type="EMBL" id="OMO62350.1"/>
    </source>
</evidence>
<organism evidence="2 3">
    <name type="scientific">Corchorus capsularis</name>
    <name type="common">Jute</name>
    <dbReference type="NCBI Taxonomy" id="210143"/>
    <lineage>
        <taxon>Eukaryota</taxon>
        <taxon>Viridiplantae</taxon>
        <taxon>Streptophyta</taxon>
        <taxon>Embryophyta</taxon>
        <taxon>Tracheophyta</taxon>
        <taxon>Spermatophyta</taxon>
        <taxon>Magnoliopsida</taxon>
        <taxon>eudicotyledons</taxon>
        <taxon>Gunneridae</taxon>
        <taxon>Pentapetalae</taxon>
        <taxon>rosids</taxon>
        <taxon>malvids</taxon>
        <taxon>Malvales</taxon>
        <taxon>Malvaceae</taxon>
        <taxon>Grewioideae</taxon>
        <taxon>Apeibeae</taxon>
        <taxon>Corchorus</taxon>
    </lineage>
</organism>
<proteinExistence type="predicted"/>
<gene>
    <name evidence="2" type="ORF">CCACVL1_22876</name>
</gene>
<comment type="caution">
    <text evidence="2">The sequence shown here is derived from an EMBL/GenBank/DDBJ whole genome shotgun (WGS) entry which is preliminary data.</text>
</comment>
<sequence length="20" mass="2089">MTVDGGGGRQAKAKRLPISF</sequence>
<accession>A0A1R3GWH6</accession>
<reference evidence="2 3" key="1">
    <citation type="submission" date="2013-09" db="EMBL/GenBank/DDBJ databases">
        <title>Corchorus capsularis genome sequencing.</title>
        <authorList>
            <person name="Alam M."/>
            <person name="Haque M.S."/>
            <person name="Islam M.S."/>
            <person name="Emdad E.M."/>
            <person name="Islam M.M."/>
            <person name="Ahmed B."/>
            <person name="Halim A."/>
            <person name="Hossen Q.M.M."/>
            <person name="Hossain M.Z."/>
            <person name="Ahmed R."/>
            <person name="Khan M.M."/>
            <person name="Islam R."/>
            <person name="Rashid M.M."/>
            <person name="Khan S.A."/>
            <person name="Rahman M.S."/>
            <person name="Alam M."/>
        </authorList>
    </citation>
    <scope>NUCLEOTIDE SEQUENCE [LARGE SCALE GENOMIC DNA]</scope>
    <source>
        <strain evidence="3">cv. CVL-1</strain>
        <tissue evidence="2">Whole seedling</tissue>
    </source>
</reference>
<feature type="region of interest" description="Disordered" evidence="1">
    <location>
        <begin position="1"/>
        <end position="20"/>
    </location>
</feature>
<name>A0A1R3GWH6_COCAP</name>
<evidence type="ECO:0000256" key="1">
    <source>
        <dbReference type="SAM" id="MobiDB-lite"/>
    </source>
</evidence>
<dbReference type="AlphaFoldDB" id="A0A1R3GWH6"/>
<protein>
    <submittedName>
        <fullName evidence="2">Uncharacterized protein</fullName>
    </submittedName>
</protein>
<dbReference type="EMBL" id="AWWV01013259">
    <property type="protein sequence ID" value="OMO62350.1"/>
    <property type="molecule type" value="Genomic_DNA"/>
</dbReference>